<sequence>MARMYSRKRGKSGSKKPIKKVKPVWLRYGSKETEQLVIKLAKAGKTASEIGIILRDSYGVPSVRIVTKKSIAKIMEDNKLSPNLPEDLLA</sequence>
<comment type="caution">
    <text evidence="5">The sequence shown here is derived from an EMBL/GenBank/DDBJ whole genome shotgun (WGS) entry which is preliminary data.</text>
</comment>
<comment type="similarity">
    <text evidence="1">Belongs to the universal ribosomal protein uS15 family.</text>
</comment>
<dbReference type="PANTHER" id="PTHR11885">
    <property type="entry name" value="RIBOSOMAL PROTEIN S15P/S13E"/>
    <property type="match status" value="1"/>
</dbReference>
<dbReference type="GO" id="GO:0003735">
    <property type="term" value="F:structural constituent of ribosome"/>
    <property type="evidence" value="ECO:0007669"/>
    <property type="project" value="InterPro"/>
</dbReference>
<dbReference type="GO" id="GO:0022627">
    <property type="term" value="C:cytosolic small ribosomal subunit"/>
    <property type="evidence" value="ECO:0007669"/>
    <property type="project" value="TreeGrafter"/>
</dbReference>
<proteinExistence type="inferred from homology"/>
<feature type="domain" description="Small ribosomal subunit protein uS15 N-terminal" evidence="4">
    <location>
        <begin position="1"/>
        <end position="60"/>
    </location>
</feature>
<keyword evidence="2" id="KW-0689">Ribosomal protein</keyword>
<reference evidence="5" key="1">
    <citation type="journal article" date="2014" name="Front. Microbiol.">
        <title>High frequency of phylogenetically diverse reductive dehalogenase-homologous genes in deep subseafloor sedimentary metagenomes.</title>
        <authorList>
            <person name="Kawai M."/>
            <person name="Futagami T."/>
            <person name="Toyoda A."/>
            <person name="Takaki Y."/>
            <person name="Nishi S."/>
            <person name="Hori S."/>
            <person name="Arai W."/>
            <person name="Tsubouchi T."/>
            <person name="Morono Y."/>
            <person name="Uchiyama I."/>
            <person name="Ito T."/>
            <person name="Fujiyama A."/>
            <person name="Inagaki F."/>
            <person name="Takami H."/>
        </authorList>
    </citation>
    <scope>NUCLEOTIDE SEQUENCE</scope>
    <source>
        <strain evidence="5">Expedition CK06-06</strain>
    </source>
</reference>
<evidence type="ECO:0000256" key="3">
    <source>
        <dbReference type="ARBA" id="ARBA00023274"/>
    </source>
</evidence>
<dbReference type="Pfam" id="PF08069">
    <property type="entry name" value="Ribosomal_S13_N"/>
    <property type="match status" value="1"/>
</dbReference>
<evidence type="ECO:0000259" key="4">
    <source>
        <dbReference type="SMART" id="SM01386"/>
    </source>
</evidence>
<dbReference type="InterPro" id="IPR023029">
    <property type="entry name" value="Ribosomal_uS15_arc_euk"/>
</dbReference>
<dbReference type="AlphaFoldDB" id="X1EJ22"/>
<organism evidence="5">
    <name type="scientific">marine sediment metagenome</name>
    <dbReference type="NCBI Taxonomy" id="412755"/>
    <lineage>
        <taxon>unclassified sequences</taxon>
        <taxon>metagenomes</taxon>
        <taxon>ecological metagenomes</taxon>
    </lineage>
</organism>
<evidence type="ECO:0000256" key="2">
    <source>
        <dbReference type="ARBA" id="ARBA00022980"/>
    </source>
</evidence>
<dbReference type="EMBL" id="BARU01011793">
    <property type="protein sequence ID" value="GAH33326.1"/>
    <property type="molecule type" value="Genomic_DNA"/>
</dbReference>
<evidence type="ECO:0000313" key="5">
    <source>
        <dbReference type="EMBL" id="GAH33326.1"/>
    </source>
</evidence>
<feature type="non-terminal residue" evidence="5">
    <location>
        <position position="90"/>
    </location>
</feature>
<protein>
    <recommendedName>
        <fullName evidence="4">Small ribosomal subunit protein uS15 N-terminal domain-containing protein</fullName>
    </recommendedName>
</protein>
<keyword evidence="3" id="KW-0687">Ribonucleoprotein</keyword>
<dbReference type="GO" id="GO:0070181">
    <property type="term" value="F:small ribosomal subunit rRNA binding"/>
    <property type="evidence" value="ECO:0007669"/>
    <property type="project" value="TreeGrafter"/>
</dbReference>
<name>X1EJ22_9ZZZZ</name>
<dbReference type="GO" id="GO:0006412">
    <property type="term" value="P:translation"/>
    <property type="evidence" value="ECO:0007669"/>
    <property type="project" value="InterPro"/>
</dbReference>
<dbReference type="InterPro" id="IPR012606">
    <property type="entry name" value="Ribosomal_uS15_N"/>
</dbReference>
<evidence type="ECO:0000256" key="1">
    <source>
        <dbReference type="ARBA" id="ARBA00008434"/>
    </source>
</evidence>
<accession>X1EJ22</accession>
<dbReference type="PANTHER" id="PTHR11885:SF6">
    <property type="entry name" value="SMALL RIBOSOMAL SUBUNIT PROTEIN US15"/>
    <property type="match status" value="1"/>
</dbReference>
<dbReference type="SMART" id="SM01386">
    <property type="entry name" value="Ribosomal_S13_N"/>
    <property type="match status" value="1"/>
</dbReference>
<dbReference type="Gene3D" id="4.10.860.130">
    <property type="match status" value="1"/>
</dbReference>
<gene>
    <name evidence="5" type="ORF">S03H2_22020</name>
</gene>